<evidence type="ECO:0000313" key="5">
    <source>
        <dbReference type="EMBL" id="NIC07402.1"/>
    </source>
</evidence>
<keyword evidence="2" id="KW-1133">Transmembrane helix</keyword>
<dbReference type="CDD" id="cd10150">
    <property type="entry name" value="CobN_like"/>
    <property type="match status" value="1"/>
</dbReference>
<evidence type="ECO:0000256" key="3">
    <source>
        <dbReference type="SAM" id="SignalP"/>
    </source>
</evidence>
<dbReference type="EMBL" id="JAAQTO010000051">
    <property type="protein sequence ID" value="NIC07402.1"/>
    <property type="molecule type" value="Genomic_DNA"/>
</dbReference>
<feature type="domain" description="CobN/magnesium chelatase" evidence="4">
    <location>
        <begin position="857"/>
        <end position="1320"/>
    </location>
</feature>
<evidence type="ECO:0000313" key="6">
    <source>
        <dbReference type="Proteomes" id="UP001318321"/>
    </source>
</evidence>
<gene>
    <name evidence="5" type="ORF">HBJ55_18395</name>
</gene>
<feature type="domain" description="CobN/magnesium chelatase" evidence="4">
    <location>
        <begin position="167"/>
        <end position="506"/>
    </location>
</feature>
<accession>A0ABX0PVC8</accession>
<keyword evidence="2" id="KW-0812">Transmembrane</keyword>
<keyword evidence="3" id="KW-0732">Signal</keyword>
<evidence type="ECO:0000256" key="2">
    <source>
        <dbReference type="SAM" id="Phobius"/>
    </source>
</evidence>
<evidence type="ECO:0000256" key="1">
    <source>
        <dbReference type="SAM" id="MobiDB-lite"/>
    </source>
</evidence>
<dbReference type="RefSeq" id="WP_167118444.1">
    <property type="nucleotide sequence ID" value="NZ_JAAQTO010000051.1"/>
</dbReference>
<dbReference type="PANTHER" id="PTHR44119:SF4">
    <property type="entry name" value="AEROBIC COBALTOCHELATASE SUBUNIT COBN"/>
    <property type="match status" value="1"/>
</dbReference>
<evidence type="ECO:0000259" key="4">
    <source>
        <dbReference type="Pfam" id="PF02514"/>
    </source>
</evidence>
<keyword evidence="2" id="KW-0472">Membrane</keyword>
<dbReference type="Proteomes" id="UP001318321">
    <property type="component" value="Unassembled WGS sequence"/>
</dbReference>
<comment type="caution">
    <text evidence="5">The sequence shown here is derived from an EMBL/GenBank/DDBJ whole genome shotgun (WGS) entry which is preliminary data.</text>
</comment>
<feature type="signal peptide" evidence="3">
    <location>
        <begin position="1"/>
        <end position="19"/>
    </location>
</feature>
<feature type="region of interest" description="Disordered" evidence="1">
    <location>
        <begin position="1392"/>
        <end position="1438"/>
    </location>
</feature>
<reference evidence="5 6" key="1">
    <citation type="submission" date="2020-03" db="EMBL/GenBank/DDBJ databases">
        <title>Identification of Halomonas strains.</title>
        <authorList>
            <person name="Xiao Z."/>
            <person name="Dong F."/>
            <person name="Wang Z."/>
            <person name="Zhao J.-Y."/>
        </authorList>
    </citation>
    <scope>NUCLEOTIDE SEQUENCE [LARGE SCALE GENOMIC DNA]</scope>
    <source>
        <strain evidence="5 6">DX6</strain>
    </source>
</reference>
<name>A0ABX0PVC8_9GAMM</name>
<proteinExistence type="predicted"/>
<feature type="transmembrane region" description="Helical" evidence="2">
    <location>
        <begin position="1447"/>
        <end position="1467"/>
    </location>
</feature>
<sequence>MGRLVALLLLILLPTLASAATVVGIVSERSAAELAAGAHRFLDAHPEHDVVLRTPEQLASASDGELATLFSGADAVLVAAVFGDQVGRIAQLIERSVASDVPLLAINGDRRLTRLSRLDGERLLAGLSEEVLGELAAGPEPGETALEHYTAQGERFAGQRKWLTGRAYYQGRSPAHLDGLLRWLLAQTGHDLDVPEPSPREAIRYLRPAHMDEAGTEPADLELESGPAVVLLDLDSGDRPGDRALLEATCEALERKGIQCVAVLSRWGGATLEAVEALPDTLGEAHLTAVLSLQDFTLGGGEGRRGVTAALDVPVLKGIRLADRSEAQWRLSSDGLPRDAVHYQLAMPELQGISQPLIMAVATPLRIDEATGVALTLSEPLPERVEAAASRLARWQHLREADNADKKVALIYYNHPPGRQNVGADNLDVPASLFEMLTRLQEAGYDTGELPESPEALHELIQQHGVNLPEDRGALAEMADQVASLSDDEYRAYFETLPATVRAELEHGPLGYMHARLGEADDMGEPELVRELLKRSAEDLRHLLEQHEHLARERALDLLDQYVEGWRRQLDHQGEPGELEALRDALIATGIPGLSGWGEAPGRSMVHEGHMLFPGLRFGNVFIGPQPPRGWELDEELLHANTTFPPTHQYVGFYHWLRDRFEADALVYLGRHSTREFLPRRRAGLTEDDYPDLLGGDLPLIYPYIVDGVGEGIQAKRRALGVMISHLTPPLAATELYDELLELRQLVETFESAVSPDSPTRRRAVEMLRERIESLELVEEFEREIAGDLGLNADEVTLDEVSEELLVHEAGHYVTDMQERFMPLGLHVFGRDWSAEAIDTMLASMSGDTEFETELKSERRDLLAASPGHERDALLAALEGRFVAPGPGNDPLRTPEVLPTGRNFHALSSDQIPTRVAWSLGRELAASARARNSDEQQADSEESEAVVLWASDTVRDEGVMIAFGLDMLGVRPRWNSRGIVQGLERLPLGEAYPHRRDVLFTTSGLFRDLYEDQLAWLDLAVRLALDGASETIRAEHPQLVDALEAALAPLPHDMRDPGAEGLAENRIAARWVADSRTLLQSGASAQSAGEQAALRVFGTAPGAYGAGVNRLATRSSAWESRDELGSAYRRRMGHAYGRRHSGEPAHTAFDANLARVGRTYLGRASHLYGLLDNDDGFDFQGGLSNAVEQLRGRAPDNRVLQHADIDNPRVESLERALLGELRARNLNPQWLRPLMDHGYAGARTMASDFLDNLWGWQVTSPEVVRSWVWDEVDAVYFQDRHDLGLDDFLAESHNAHVKAHMQAIALLAAQRGYWDAETATVNRLAGEFAELVVANGLPGSGHAHPDHPLLPWVAERLDEELREAFEAVIEAARMERSVDPAVPASIREVQPLEAQAQETQAQEANARADATAEPDPATGQSGETAPDSAENAANGDADASAEGGVNLLPWALAVLALLLLLGGFGYGRRIR</sequence>
<protein>
    <submittedName>
        <fullName evidence="5">Cobaltochelatase subunit CobN</fullName>
    </submittedName>
</protein>
<keyword evidence="6" id="KW-1185">Reference proteome</keyword>
<feature type="domain" description="CobN/magnesium chelatase" evidence="4">
    <location>
        <begin position="596"/>
        <end position="846"/>
    </location>
</feature>
<dbReference type="PANTHER" id="PTHR44119">
    <property type="entry name" value="MAGNESIUM-CHELATASE SUBUNIT CHLH, CHLOROPLASTIC"/>
    <property type="match status" value="1"/>
</dbReference>
<dbReference type="Pfam" id="PF02514">
    <property type="entry name" value="CobN-Mg_chel"/>
    <property type="match status" value="3"/>
</dbReference>
<feature type="compositionally biased region" description="Low complexity" evidence="1">
    <location>
        <begin position="1393"/>
        <end position="1408"/>
    </location>
</feature>
<feature type="chain" id="PRO_5047150506" evidence="3">
    <location>
        <begin position="20"/>
        <end position="1471"/>
    </location>
</feature>
<organism evidence="5 6">
    <name type="scientific">Billgrantia bachuensis</name>
    <dbReference type="NCBI Taxonomy" id="2717286"/>
    <lineage>
        <taxon>Bacteria</taxon>
        <taxon>Pseudomonadati</taxon>
        <taxon>Pseudomonadota</taxon>
        <taxon>Gammaproteobacteria</taxon>
        <taxon>Oceanospirillales</taxon>
        <taxon>Halomonadaceae</taxon>
        <taxon>Billgrantia</taxon>
    </lineage>
</organism>
<dbReference type="InterPro" id="IPR003672">
    <property type="entry name" value="CobN/Mg_chltase"/>
</dbReference>